<comment type="caution">
    <text evidence="1">The sequence shown here is derived from an EMBL/GenBank/DDBJ whole genome shotgun (WGS) entry which is preliminary data.</text>
</comment>
<reference evidence="1 2" key="1">
    <citation type="submission" date="2023-11" db="EMBL/GenBank/DDBJ databases">
        <title>MicrobeMod: A computational toolkit for identifying prokaryotic methylation and restriction-modification with nanopore sequencing.</title>
        <authorList>
            <person name="Crits-Christoph A."/>
            <person name="Kang S.C."/>
            <person name="Lee H."/>
            <person name="Ostrov N."/>
        </authorList>
    </citation>
    <scope>NUCLEOTIDE SEQUENCE [LARGE SCALE GENOMIC DNA]</scope>
    <source>
        <strain evidence="1 2">ATCC 14820</strain>
    </source>
</reference>
<dbReference type="EMBL" id="JAWXXV010000001">
    <property type="protein sequence ID" value="MDX5984803.1"/>
    <property type="molecule type" value="Genomic_DNA"/>
</dbReference>
<dbReference type="RefSeq" id="WP_010402865.1">
    <property type="nucleotide sequence ID" value="NZ_JAWXXV010000001.1"/>
</dbReference>
<evidence type="ECO:0000313" key="1">
    <source>
        <dbReference type="EMBL" id="MDX5984803.1"/>
    </source>
</evidence>
<name>A0ABU4PNU2_9SPHN</name>
<evidence type="ECO:0008006" key="3">
    <source>
        <dbReference type="Google" id="ProtNLM"/>
    </source>
</evidence>
<accession>A0ABU4PNU2</accession>
<keyword evidence="2" id="KW-1185">Reference proteome</keyword>
<protein>
    <recommendedName>
        <fullName evidence="3">DUF883 domain-containing protein</fullName>
    </recommendedName>
</protein>
<dbReference type="Proteomes" id="UP001279660">
    <property type="component" value="Unassembled WGS sequence"/>
</dbReference>
<evidence type="ECO:0000313" key="2">
    <source>
        <dbReference type="Proteomes" id="UP001279660"/>
    </source>
</evidence>
<organism evidence="1 2">
    <name type="scientific">Sphingomonas echinoides</name>
    <dbReference type="NCBI Taxonomy" id="59803"/>
    <lineage>
        <taxon>Bacteria</taxon>
        <taxon>Pseudomonadati</taxon>
        <taxon>Pseudomonadota</taxon>
        <taxon>Alphaproteobacteria</taxon>
        <taxon>Sphingomonadales</taxon>
        <taxon>Sphingomonadaceae</taxon>
        <taxon>Sphingomonas</taxon>
    </lineage>
</organism>
<gene>
    <name evidence="1" type="ORF">SIL82_11060</name>
</gene>
<sequence>MTDTTRDSTTPPANDTIIEQAEGLFEQAKGALNDAFEATVEAVKEHPLAAVGIAAGAAAAVAGAAFGASKILSKDEATATTPKKA</sequence>
<proteinExistence type="predicted"/>